<gene>
    <name evidence="2" type="ORF">DDQ68_13775</name>
</gene>
<dbReference type="EMBL" id="CP029145">
    <property type="protein sequence ID" value="AWM33761.1"/>
    <property type="molecule type" value="Genomic_DNA"/>
</dbReference>
<reference evidence="3" key="1">
    <citation type="submission" date="2018-04" db="EMBL/GenBank/DDBJ databases">
        <title>Complete genome of Antarctic heterotrophic bacterium Hymenobacter nivis.</title>
        <authorList>
            <person name="Terashima M."/>
        </authorList>
    </citation>
    <scope>NUCLEOTIDE SEQUENCE [LARGE SCALE GENOMIC DNA]</scope>
    <source>
        <strain evidence="3">NBRC 111535</strain>
    </source>
</reference>
<evidence type="ECO:0000313" key="2">
    <source>
        <dbReference type="EMBL" id="AWM33761.1"/>
    </source>
</evidence>
<accession>A0A2Z3GN18</accession>
<keyword evidence="3" id="KW-1185">Reference proteome</keyword>
<dbReference type="Proteomes" id="UP000245999">
    <property type="component" value="Chromosome"/>
</dbReference>
<evidence type="ECO:0000313" key="3">
    <source>
        <dbReference type="Proteomes" id="UP000245999"/>
    </source>
</evidence>
<feature type="signal peptide" evidence="1">
    <location>
        <begin position="1"/>
        <end position="17"/>
    </location>
</feature>
<dbReference type="KEGG" id="hnv:DDQ68_13775"/>
<organism evidence="2 3">
    <name type="scientific">Hymenobacter nivis</name>
    <dbReference type="NCBI Taxonomy" id="1850093"/>
    <lineage>
        <taxon>Bacteria</taxon>
        <taxon>Pseudomonadati</taxon>
        <taxon>Bacteroidota</taxon>
        <taxon>Cytophagia</taxon>
        <taxon>Cytophagales</taxon>
        <taxon>Hymenobacteraceae</taxon>
        <taxon>Hymenobacter</taxon>
    </lineage>
</organism>
<dbReference type="RefSeq" id="WP_109656815.1">
    <property type="nucleotide sequence ID" value="NZ_CP029145.1"/>
</dbReference>
<keyword evidence="1" id="KW-0732">Signal</keyword>
<dbReference type="AlphaFoldDB" id="A0A2Z3GN18"/>
<protein>
    <submittedName>
        <fullName evidence="2">Uncharacterized protein</fullName>
    </submittedName>
</protein>
<proteinExistence type="predicted"/>
<evidence type="ECO:0000256" key="1">
    <source>
        <dbReference type="SAM" id="SignalP"/>
    </source>
</evidence>
<dbReference type="OrthoDB" id="1494315at2"/>
<name>A0A2Z3GN18_9BACT</name>
<feature type="chain" id="PRO_5016406272" evidence="1">
    <location>
        <begin position="18"/>
        <end position="192"/>
    </location>
</feature>
<sequence>MTLRLPLLLLATFLLSAAPTPRQLVVPGRSLGQVQLGLAPAAAHLPTTPPNSSDGAMGKAWVSWYGPRPAHGAPTELDVYTATPPGGDGSHRSVQVVRATSPYFQLANGLHTGSNLRSIRAAYGALPLATTYSVPGGVRYLYDAGAKGIAFETNGKAPDSKCTALIVHLPKLAAKRFYISMGQYLHNRTKPR</sequence>